<dbReference type="GeneID" id="4838199"/>
<proteinExistence type="predicted"/>
<gene>
    <name evidence="1" type="ORF">PICST_30527</name>
</gene>
<evidence type="ECO:0000313" key="2">
    <source>
        <dbReference type="Proteomes" id="UP000002258"/>
    </source>
</evidence>
<dbReference type="RefSeq" id="XP_001383335.2">
    <property type="nucleotide sequence ID" value="XM_001383298.1"/>
</dbReference>
<dbReference type="EMBL" id="CP000497">
    <property type="protein sequence ID" value="ABN65306.2"/>
    <property type="molecule type" value="Genomic_DNA"/>
</dbReference>
<dbReference type="eggNOG" id="ENOG502T44W">
    <property type="taxonomic scope" value="Eukaryota"/>
</dbReference>
<dbReference type="AlphaFoldDB" id="A3LR15"/>
<dbReference type="OrthoDB" id="4084459at2759"/>
<reference evidence="1 2" key="1">
    <citation type="journal article" date="2007" name="Nat. Biotechnol.">
        <title>Genome sequence of the lignocellulose-bioconverting and xylose-fermenting yeast Pichia stipitis.</title>
        <authorList>
            <person name="Jeffries T.W."/>
            <person name="Grigoriev I.V."/>
            <person name="Grimwood J."/>
            <person name="Laplaza J.M."/>
            <person name="Aerts A."/>
            <person name="Salamov A."/>
            <person name="Schmutz J."/>
            <person name="Lindquist E."/>
            <person name="Dehal P."/>
            <person name="Shapiro H."/>
            <person name="Jin Y.S."/>
            <person name="Passoth V."/>
            <person name="Richardson P.M."/>
        </authorList>
    </citation>
    <scope>NUCLEOTIDE SEQUENCE [LARGE SCALE GENOMIC DNA]</scope>
    <source>
        <strain evidence="2">ATCC 58785 / CBS 6054 / NBRC 10063 / NRRL Y-11545</strain>
    </source>
</reference>
<accession>A3LR15</accession>
<dbReference type="HOGENOM" id="CLU_091745_0_0_1"/>
<dbReference type="InParanoid" id="A3LR15"/>
<sequence>MHMTPEISKKRASESDDIYSYSSGKRIRLDNLFDGLSLGGDRSSPEQENSIREDFVINPNVETYSVYKKKISKPRSNTSSGITSDFSSYLAEKLVDHFNEEMLRNLQVIPWYDYRFLVIYRFERWAVRLFNRFLREFNKRNNLRIGPMRNYDKILKLVEEQKITANDLFNILDQMCHAEMAQIEKRKWYRSQKQDESHFVDEAEILKDTRYDYWDTLNIDRDSAMSENEGYRNDLTDSKVEELPLDEQDMEMEDWGDDIMADYGSYYGEYRDNNSEPMMA</sequence>
<organism evidence="1 2">
    <name type="scientific">Scheffersomyces stipitis (strain ATCC 58785 / CBS 6054 / NBRC 10063 / NRRL Y-11545)</name>
    <name type="common">Yeast</name>
    <name type="synonym">Pichia stipitis</name>
    <dbReference type="NCBI Taxonomy" id="322104"/>
    <lineage>
        <taxon>Eukaryota</taxon>
        <taxon>Fungi</taxon>
        <taxon>Dikarya</taxon>
        <taxon>Ascomycota</taxon>
        <taxon>Saccharomycotina</taxon>
        <taxon>Pichiomycetes</taxon>
        <taxon>Debaryomycetaceae</taxon>
        <taxon>Scheffersomyces</taxon>
    </lineage>
</organism>
<evidence type="ECO:0000313" key="1">
    <source>
        <dbReference type="EMBL" id="ABN65306.2"/>
    </source>
</evidence>
<dbReference type="OMA" id="YWDNLKF"/>
<name>A3LR15_PICST</name>
<protein>
    <submittedName>
        <fullName evidence="1">Uncharacterized protein</fullName>
    </submittedName>
</protein>
<keyword evidence="2" id="KW-1185">Reference proteome</keyword>
<dbReference type="KEGG" id="pic:PICST_30527"/>
<dbReference type="Proteomes" id="UP000002258">
    <property type="component" value="Chromosome 3"/>
</dbReference>